<dbReference type="EMBL" id="JAKIXB020000013">
    <property type="protein sequence ID" value="KAL1602874.1"/>
    <property type="molecule type" value="Genomic_DNA"/>
</dbReference>
<dbReference type="PROSITE" id="PS00455">
    <property type="entry name" value="AMP_BINDING"/>
    <property type="match status" value="5"/>
</dbReference>
<dbReference type="SUPFAM" id="SSF47336">
    <property type="entry name" value="ACP-like"/>
    <property type="match status" value="5"/>
</dbReference>
<name>A0ABR3REK2_9PLEO</name>
<keyword evidence="1" id="KW-0596">Phosphopantetheine</keyword>
<feature type="domain" description="Carrier" evidence="6">
    <location>
        <begin position="2690"/>
        <end position="2766"/>
    </location>
</feature>
<dbReference type="CDD" id="cd05918">
    <property type="entry name" value="A_NRPS_SidN3_like"/>
    <property type="match status" value="5"/>
</dbReference>
<evidence type="ECO:0000313" key="7">
    <source>
        <dbReference type="EMBL" id="KAL1602874.1"/>
    </source>
</evidence>
<dbReference type="NCBIfam" id="TIGR01733">
    <property type="entry name" value="AA-adenyl-dom"/>
    <property type="match status" value="2"/>
</dbReference>
<dbReference type="Gene3D" id="3.30.559.30">
    <property type="entry name" value="Nonribosomal peptide synthetase, condensation domain"/>
    <property type="match status" value="5"/>
</dbReference>
<dbReference type="Gene3D" id="1.10.1200.10">
    <property type="entry name" value="ACP-like"/>
    <property type="match status" value="5"/>
</dbReference>
<keyword evidence="8" id="KW-1185">Reference proteome</keyword>
<dbReference type="InterPro" id="IPR010071">
    <property type="entry name" value="AA_adenyl_dom"/>
</dbReference>
<dbReference type="SMART" id="SM00823">
    <property type="entry name" value="PKS_PP"/>
    <property type="match status" value="5"/>
</dbReference>
<evidence type="ECO:0000256" key="5">
    <source>
        <dbReference type="SAM" id="MobiDB-lite"/>
    </source>
</evidence>
<dbReference type="PROSITE" id="PS00012">
    <property type="entry name" value="PHOSPHOPANTETHEINE"/>
    <property type="match status" value="3"/>
</dbReference>
<dbReference type="PANTHER" id="PTHR45527">
    <property type="entry name" value="NONRIBOSOMAL PEPTIDE SYNTHETASE"/>
    <property type="match status" value="1"/>
</dbReference>
<accession>A0ABR3REK2</accession>
<gene>
    <name evidence="7" type="ORF">SLS59_004529</name>
</gene>
<keyword evidence="3" id="KW-0436">Ligase</keyword>
<evidence type="ECO:0000259" key="6">
    <source>
        <dbReference type="PROSITE" id="PS50075"/>
    </source>
</evidence>
<dbReference type="InterPro" id="IPR009081">
    <property type="entry name" value="PP-bd_ACP"/>
</dbReference>
<feature type="domain" description="Carrier" evidence="6">
    <location>
        <begin position="547"/>
        <end position="622"/>
    </location>
</feature>
<dbReference type="InterPro" id="IPR000873">
    <property type="entry name" value="AMP-dep_synth/lig_dom"/>
</dbReference>
<dbReference type="NCBIfam" id="NF003417">
    <property type="entry name" value="PRK04813.1"/>
    <property type="match status" value="5"/>
</dbReference>
<sequence length="5449" mass="600230">MSTPPPTPNNAPGQLTTADVEQIRAWNGSYATESLDLCLHDILQQQAVKTPSRPALCSWDGDMDYAHLDQLSTRLAYWLVSKHNLKVEDVVAFTFEKSSVAVVTMIAVMKAGGIVMPLDPRMPQSAWHERIDQFGAKTAVTSQTFASRFPSSISGRCFVIDADFLDTLPDPTQQPYSDVRPHNGLLLTFTSGSTGKPKGILQEHQAFSTSCRDHGSAMRITSESRTYQFSGYAFDTAISDMFCTFLVGGCVCLPSDTDRVNNLAASITQLGANLACLTPSAADSLSPEDVPTLKVLCLGGEALTERLIEKWAPVVQLINIYGVTECIVWCMATKPIRPGDKPNNIGRAVCGTTWIVDQADHSKLAPIGEVGELLIQGPNMARHYVQNPQATDKAFVHLPPFLSNTDDGSLRRFYRTGDLAKYSSDGNIEYLGRRDTQVKLAGQRVDLAYIEHHMQKCVPSYVEVCVVVAAHQRVLAGFLTHNHSAPQCNPSDIRTQLSHQLPSYMVPGVIISISRMPTTASGKLDRQRLSKMASESMTDTPPTSPTRQCSEVEESLRSLWASALDVSATVLHPHSAFLQYGDSISAMKLSNLARKAGIALDMSTIFLHPTLSDMAAHLRSDATESHDITAFSLIEPEKLTMTVDEAASQCGSSVGDIEDVYPCTPLQEGLMALSMKEKGAYVSRYILRLNSSVDLSRLKSAWKTVVDYNPILRTRLVQFNNQILQAVIGSHFDWTIEQDLKAYLETDFAIQSAYGQPLIRPALVQDAGAWVLVLTVHHSIYDGWSIYQIQEQVEKAYRSQLQPPSMHFRTFVSNLLTSNQETSASYWRGQLQDAPDITFPPASSTNRPSCADSIRAHEFALPVVLKSEITASTFVRAAWAILISRHCLSDDVVIGTTLSGRSMPLAGINELVGPTITTVPVRIRLLGSQMVESFLRQLQDQATDMIPHEHFGLRNIRKLGADAEAASNFQSLLILQPPVSLVDGDVFEQREVEIVERVQTYVLTLQVRLEGQQARLLANFDETMLDGRYVSWLLHQMEHILKQLYENPFTLLQDVKAFCPNDETQIEQWLPDIDFVDRCVHDIFADRVQEMPHSCAVFAWDGELTYKELDDMSNRLAWHVHELGIRPGDSVPILFEKTLWTQVALFGAIKAGATFVLIDPDHPPVRIQGIFDDVEAKLTLSSTQYEAMSRGFGVPVLVVDKSLIEQLTCVEGLPPVEISPRQALYIHFSSGTTGKPKGSIIEHCSYASSAAATCRAMDLYPGPESANRVLHFAAHSYDQCIGEMLGTLMHGGVLCIPSDFERNNDVIGSINKYNCTRATFTPSFGRLIAPSDVPCLRVVVVGGEAIAEQDITHWEGVKLFNAYGPSETTVSSCVKEWPRTNSTTDFRSIGHPIESAHYFLVEPGNHHQRTPLGGLGEIVIDSPTVARQYLKEPEKSKKAFVDRPAWLSGEGTPAGRKLYKTGDIGRYSADGEFIFLGRRDTQVKLRSQRLELSEVEYHVSSQLASVDEVVAEMITIASLPNAILAAFIRLGPKQRQGNIIDEVAASEQSWMVLQDRIANHLGQVVPGYMIPTAFFPLRRVPLTNSHKVDRKVLRAACANLTAEQLASFSSTQKNKRAPTTQLELAMSAIWSDVLGINKDMIGAEDNFFRLGGDSIDAMKLVATCRLQGLWLTMATSFQYPRLADMCLALTETSPDPTKGNDDVEPFSLLSEHETEALREEAGVQCRLSLDLIDDIYPATPLQEGLLAVSAKRPGMEMAQMSFSLDPHVDVQRLKSAWESVVRQTPILRTRMIATKSGTFQVVTNELIDWVSANDLQQYVEHDREMPMLNGDKLCRLAMIAEAGSGRAHICITMHHALYDGWSWVRLIESVEKVYVGITAVPSVPFNRFVRFLMTLNLNSKRPAKEYWSKVLAGTSADVFPKMPDAFYTPRSDSCAKQTVLVENLSPVTLANVIRAAWALVVSRYTENPDVVFGSVVTGRDAPVEGIEDLVGPTFTTVPVRVQVDANSTTEAYLQQVQAQCGSTGSFEHIGLQGIRNINSDTKVACSFQNVLVVQPEREDGSQQGILNKRQDLDEMGTFNNYGLMLECTPNRNGVHLDASFDSGMVTEFQMGRILDQLAHVLRQLLSHEEKQLQDVDMLSPEDYEQIRQWNHKSPEIPEQCMHTAIKMQAERRPKAEAVCAWDGSFSYEEVIALSSRLAAHLHGLGARPNTVIPIAFEKSKWTTISMIAVLMSGAAFVLLDTAHYNREQLLSLSNDVDADIIIASPTFASYYDEQWENVVILSPEFLQTLPAHFSLPEHLYHHDNYFCVMYTSGSTGKPKAIVHSHAGIYASYEALGSALVMNPETRVFQFASHAFDPAIIDTFATLMHGGCVCIPSEKERIDDFYSAFNRLQANWVHLTPSLGRSLNPDKLPGMKHILLGGEPLMQTELNVWSEKAHLMSAYGPTESSLCVSGTLNKGVRSPSNLGWPVACRLWVVEVSDHTKLAPIGMIGHLIIEGPVNAICYMNDPEKTAAGFISPQHVWMPEVASPVNQRMYRTGDLVRYTPDGTVEFVERRDTQIKLRGQRIELGEVEFQLKEALKQSGYEVESIVAKIAPSESNSLLAAFIESPELAANSQKKDNNSIGQLLASVTMHMKPKLVAYKIPTVLIPVSVIPRTPSRKIDRKELLKMASKLSDTDIASYSRSSRVGKAPSTRAEKHICSLFARVLELREEQVFADDMFSRLGGDSIQGMRLVALAREEEVAITVSQLFSFSSVAQLASQVPSFAPSLVEHQQPAPRQPALFQLAADKCNVGVDRVEDVYLCTPLQEGLMSLSLEKDNAYVAHNAFQLPPDLDIERLKQAWTDVSAKNPIMRMRMISLQDKSLVVVVQEEFSWRTGSSLQDGINEEQLLPMGLGSPLNRFRLINSDEGNYLLWTSHHSTYDGWSMKLLIDQVGAAYHGQILAASPSFRSFALDVESRHLECNAFWTRMTDVGPIQTFPEKPLPGVRPNVNLIARRQFNLNRKPGSWITTSVILRAAWALTLRERCSAAAVSFGMVSSGRNGDFPGIDGIVGPTFCTHPVVAQIDPNLSVLSFLEKQQAGWLETLPHEHFGLQNIAKLNNVCKAACDFQNLLLIQPKQLREAESTDVMGTWLKSTEYSDFFSYPLTVECSLGETSCDILAGWDENIIERGVVEDMLSQFNSMVQQLLTEEPTQTIGQLDMLGAGGLEKIQSWNKLCAESQAPHTEDNSMPVHTRISRRAQENPHAEAVCASDANLTYAELEQYSNALAAHLLLQGVGPDVLVPFCFEKSAWTVVAMLAILKAGGAFVPLEGSYPISWLTNVIEQTSAKVVVTSPEMASVCSQLPAQTVEVSRKFLEALPQGAVQHNVRLADAAYVIFTSGSTGTPKGVIMEHGAFSRGVTDHGYIMGFDTASRVLNFASNVFDASIAETITTLVHGGCVCVPSATERTGNLVSAMTRMKVNWAFFTTSFLYTLSPESLPHLRTIVVGGEPISAEIFETWADRLCLIEAYGPTECCIFSTAAVNVKPSDSPANIGRATSGICWIVDAQDHNQLASIGSVGELLIETPTLARGYLNEPTKTAAAFIESPTWATPTASAPRRMYKTGDLVKYDPHGTMEFVGRKDTQVKLRGQRIELTLIEHHLRKILPELVHVAVEVITMVSDKVQLLAAFLEFSDPITDMHLSGELRATLIEAQRNLAKQIPRHMVPSLFLPLAAMPLSVSGKINRRELRDRGEHLSKQQIALFSLTATDKRSPSTKNESTLQNLWANILRIPIESVGMDDGFYQLGGDSILAMRLATLAREQSIDLNMQTILKSSSLSEMASLARPIYEHEEYDVEPFALVGGRETLHERLRTQHGIDATLIEDAYACTPLQEGLIALSARYSGTYVAQSVFKLHPFIDLARFKQCWESLVCRHANLRTIIAHLDGKSLQLVRKPSSISWLAHGNLGVYLDEDRASSMDAVQGLARYCIVSNRDGQIFFVWTAHHAIYDGWTVDLLFSELRQLYNGALTTSLAPVQPFAKIARYIGGLDADDSAQYWRQQLTSKDPAVFPNTSSSTKHPIANAAYTHTITMLRAQNSTVSMSTLIRSACAVVLSSYGNSKDVVFGETLSGRDIPVSGVASIAGPLITTVPVSVSLNLQQRVSEFLQQMQAQAADIIPHQHFGLQKIRQLGTECSRASSFTTLLVIQPANASIDDVDMWEQEKSAVAASGFLDYPLVLEAALTSSGVNLNILHAASVMSREQVDRMAHQLEHVLRQLIDGERSTATLADVDVLSSRDRQDLSAWNGDQLSTFSTTIHSMVANRVAVRGDAVAIHAKQTSLSFSELDVLSTKLMNHLVKLGVKRGERVPLLFRKSPWMIVAALAVLKVGAAYVPLDPNFPKSRNEYVVTKVSAKLLLVGDGCEGFADGEVLVNRNTCENYESENITSALCEGTPSDAACIIFTSGTTGQPKGVILSHASLSSSIRSIVSRMNMTSQSRVLQFAGYVFDASILEIWGTLMCGATVCIPDETDRLNRLADTINEMSVNWMFLTPTVASMLAPYDVPTLRTLVLGGEKLTKEVIHKWSTHVELINGYGPAETSIFTACAGPLSPLSNPGNVGRGVGSRIWVVDPKDPARLTPPGGVGEILIEGPGVSNGYVGEPEKTAATFIERPSWHKNAMLDRGSPAHRMYKTGDLGRFDSDGNIHIVGRTDNQVKIHGQRVELGEIEVALLASLPERWTAIAGMSHLGVVEREARITAFILSGGEEKGDARLVSWTDETKSLASTLRRKLGTLLPPYMVPSEFVLVHPVPLTAGGKIDRQAVLKLGETVESHHLLHHDEAIEAPRTAKEKTLQRIWASILQVNEGEIGIHSNFIHLGADSIAAMRLAQTMRTAGFALSVQEIFTSPLLCDMAQRVESGATEPQQTESQDIHNRQAASLKGLDAAEIAADNVAKVYAATDYQSYALASGHLRTRGYNNYLIYDIAGPLDVARIHRACQQVVDRHEILRTVFVVRERQLAQVVLRHMPARIEFPSHVQGLTALISDDRNEEMKLASSPVKFMIVQQASDRNKLVMRISHAQYDGISLPILLDDLLAAYAGRKLNSSLPFSSFISNQREQLHRSDAAQQHWKKCLAGARMSDIVVHRGPSYRYVMDAAKSHTVYPQMQALPYTFATVLQTAWALVLGAFTRCEDVVFGYIASGRSTLTDDPVVGPCMNILPLRVRVPLSADLALDTQQALSQVQSQYLANIPFEHYGFRHVIEACTDWPCWTRFSSIVQHNNLPAWPVSSAKQQQPDGTIWNLSSYTPPHDAADVWVSSTPSPIGGGFSIDLSYSHQAMPDDVAAGMLELLCQYIETLTSTSSPASCHATLEALPTLPLEHTTWTPPDSPLVNEGPSDPYKLVDVAWEAVLGADSGIDGNTPFFEIWGDAILAAACLSEQYRRMGLAVSAENVIDRPTKCLQVLMLGGRVGHIA</sequence>
<dbReference type="InterPro" id="IPR001242">
    <property type="entry name" value="Condensation_dom"/>
</dbReference>
<dbReference type="Gene3D" id="3.30.300.30">
    <property type="match status" value="5"/>
</dbReference>
<organism evidence="7 8">
    <name type="scientific">Nothophoma quercina</name>
    <dbReference type="NCBI Taxonomy" id="749835"/>
    <lineage>
        <taxon>Eukaryota</taxon>
        <taxon>Fungi</taxon>
        <taxon>Dikarya</taxon>
        <taxon>Ascomycota</taxon>
        <taxon>Pezizomycotina</taxon>
        <taxon>Dothideomycetes</taxon>
        <taxon>Pleosporomycetidae</taxon>
        <taxon>Pleosporales</taxon>
        <taxon>Pleosporineae</taxon>
        <taxon>Didymellaceae</taxon>
        <taxon>Nothophoma</taxon>
    </lineage>
</organism>
<evidence type="ECO:0000256" key="3">
    <source>
        <dbReference type="ARBA" id="ARBA00022598"/>
    </source>
</evidence>
<dbReference type="PROSITE" id="PS50075">
    <property type="entry name" value="CARRIER"/>
    <property type="match status" value="5"/>
</dbReference>
<dbReference type="InterPro" id="IPR042099">
    <property type="entry name" value="ANL_N_sf"/>
</dbReference>
<comment type="similarity">
    <text evidence="4">Belongs to the NRP synthetase family.</text>
</comment>
<dbReference type="CDD" id="cd19545">
    <property type="entry name" value="FUM14_C_NRPS-like"/>
    <property type="match status" value="4"/>
</dbReference>
<feature type="domain" description="Carrier" evidence="6">
    <location>
        <begin position="4821"/>
        <end position="4897"/>
    </location>
</feature>
<evidence type="ECO:0000313" key="8">
    <source>
        <dbReference type="Proteomes" id="UP001521222"/>
    </source>
</evidence>
<dbReference type="InterPro" id="IPR036736">
    <property type="entry name" value="ACP-like_sf"/>
</dbReference>
<feature type="domain" description="Carrier" evidence="6">
    <location>
        <begin position="1617"/>
        <end position="1693"/>
    </location>
</feature>
<keyword evidence="2" id="KW-0597">Phosphoprotein</keyword>
<proteinExistence type="inferred from homology"/>
<dbReference type="InterPro" id="IPR023213">
    <property type="entry name" value="CAT-like_dom_sf"/>
</dbReference>
<dbReference type="CDD" id="cd19542">
    <property type="entry name" value="CT_NRPS-like"/>
    <property type="match status" value="1"/>
</dbReference>
<comment type="caution">
    <text evidence="7">The sequence shown here is derived from an EMBL/GenBank/DDBJ whole genome shotgun (WGS) entry which is preliminary data.</text>
</comment>
<dbReference type="InterPro" id="IPR045851">
    <property type="entry name" value="AMP-bd_C_sf"/>
</dbReference>
<dbReference type="Pfam" id="PF00668">
    <property type="entry name" value="Condensation"/>
    <property type="match status" value="5"/>
</dbReference>
<dbReference type="Gene3D" id="3.30.559.10">
    <property type="entry name" value="Chloramphenicol acetyltransferase-like domain"/>
    <property type="match status" value="5"/>
</dbReference>
<feature type="domain" description="Carrier" evidence="6">
    <location>
        <begin position="3752"/>
        <end position="3828"/>
    </location>
</feature>
<dbReference type="Gene3D" id="3.40.50.12780">
    <property type="entry name" value="N-terminal domain of ligase-like"/>
    <property type="match status" value="5"/>
</dbReference>
<protein>
    <submittedName>
        <fullName evidence="7">NRPS</fullName>
    </submittedName>
</protein>
<feature type="region of interest" description="Disordered" evidence="5">
    <location>
        <begin position="530"/>
        <end position="549"/>
    </location>
</feature>
<dbReference type="SUPFAM" id="SSF56801">
    <property type="entry name" value="Acetyl-CoA synthetase-like"/>
    <property type="match status" value="5"/>
</dbReference>
<dbReference type="PANTHER" id="PTHR45527:SF1">
    <property type="entry name" value="FATTY ACID SYNTHASE"/>
    <property type="match status" value="1"/>
</dbReference>
<dbReference type="SUPFAM" id="SSF52777">
    <property type="entry name" value="CoA-dependent acyltransferases"/>
    <property type="match status" value="10"/>
</dbReference>
<evidence type="ECO:0000256" key="2">
    <source>
        <dbReference type="ARBA" id="ARBA00022553"/>
    </source>
</evidence>
<dbReference type="InterPro" id="IPR020806">
    <property type="entry name" value="PKS_PP-bd"/>
</dbReference>
<evidence type="ECO:0000256" key="4">
    <source>
        <dbReference type="ARBA" id="ARBA00029454"/>
    </source>
</evidence>
<evidence type="ECO:0000256" key="1">
    <source>
        <dbReference type="ARBA" id="ARBA00022450"/>
    </source>
</evidence>
<dbReference type="Proteomes" id="UP001521222">
    <property type="component" value="Unassembled WGS sequence"/>
</dbReference>
<dbReference type="InterPro" id="IPR006162">
    <property type="entry name" value="Ppantetheine_attach_site"/>
</dbReference>
<dbReference type="Pfam" id="PF00501">
    <property type="entry name" value="AMP-binding"/>
    <property type="match status" value="5"/>
</dbReference>
<dbReference type="Pfam" id="PF00550">
    <property type="entry name" value="PP-binding"/>
    <property type="match status" value="5"/>
</dbReference>
<dbReference type="InterPro" id="IPR020845">
    <property type="entry name" value="AMP-binding_CS"/>
</dbReference>
<reference evidence="7 8" key="1">
    <citation type="submission" date="2024-02" db="EMBL/GenBank/DDBJ databases">
        <title>De novo assembly and annotation of 12 fungi associated with fruit tree decline syndrome in Ontario, Canada.</title>
        <authorList>
            <person name="Sulman M."/>
            <person name="Ellouze W."/>
            <person name="Ilyukhin E."/>
        </authorList>
    </citation>
    <scope>NUCLEOTIDE SEQUENCE [LARGE SCALE GENOMIC DNA]</scope>
    <source>
        <strain evidence="7 8">M97-236</strain>
    </source>
</reference>
<feature type="compositionally biased region" description="Polar residues" evidence="5">
    <location>
        <begin position="533"/>
        <end position="549"/>
    </location>
</feature>